<protein>
    <recommendedName>
        <fullName evidence="3">Nuclease SbcCD subunit C</fullName>
    </recommendedName>
</protein>
<gene>
    <name evidence="6" type="ORF">BZZ03_03185</name>
</gene>
<dbReference type="PANTHER" id="PTHR32114:SF2">
    <property type="entry name" value="ABC TRANSPORTER ABCH.3"/>
    <property type="match status" value="1"/>
</dbReference>
<comment type="similarity">
    <text evidence="1">Belongs to the SMC family. SbcC subfamily.</text>
</comment>
<keyword evidence="6" id="KW-0269">Exonuclease</keyword>
<dbReference type="Gene3D" id="3.40.50.300">
    <property type="entry name" value="P-loop containing nucleotide triphosphate hydrolases"/>
    <property type="match status" value="2"/>
</dbReference>
<feature type="coiled-coil region" evidence="4">
    <location>
        <begin position="695"/>
        <end position="747"/>
    </location>
</feature>
<sequence>MKPIYLEMNYFGPHAHSEIDFRALDEAPLFLISGDTGAGKSTIFDAMTYALFDKTTGDREAREMRSQFAQPDQRTEVTFYFEQGNFLYKVQRCPEQEVFKKRGVGTKTEKSQASLAIVDRVFGTEQASLATKPVDVASEIYGLLNLSAEQFKKIILLPQNDFSRFLKSATNEKEEILKKIFGTAIFTVFSEEVRNQYTKNNQENAALDSILQSQYSSSVWTEEEAKALEECPDKEKFEKASEFLEQKQMQESKARDFAKIVQHQVETVDKAYEDALLLEQEFLEAEKTQKEYQEKIAEQAALYEQQKEAYEARSWAQQFKDILRDLEEVEKELEANQVREADYRSKAEQEQKILGEVKKREQDLDQKASEFGEKDKDIEELTRTITQAEQAEKLIRQKKDLEKKIVHLQLKQSETDVPLKEAQVKLDQLQKEILDESILQAEKDALSRLKLDFHQQLSPLAEYLERLKQENQLAQKELNFAEENITTLQQDFMLKQKSYQEKRKLRQSLMIAQLQKELEDGLPCKVCGATEHPLSHVELDVSDDDLKAAMQQVDEAQEAFAAAEERQEKAQSELEKAQKKAAEKAETLQEMEQKFDQAYRQFCQAHEGSFPKVFSRQELNIIFQAREDSYRQKSTAQKERSLEKDKLSVLVENLEAERQGLFQESDKVKAQLETIAQSLAEFGQLQSSQALKEQKVILRQEVDNYYTECQEVREKIISLEKRYAEQKAKHEERLMRIEEQKLKLQEGQRIIHKALAAPNAWTNDLVTLKNWLAEDKLPEISKFINTYELEEKRLNRALAKYEEKLSGKQRPDLTELREEKQALNERYSQAQKAVIELSNTRQQLETTVAKIEQILETQGKAADKAREMTKLYNAIAGKTGDKLKLETFVVQHYLEKVLIYANQHFINQLSNNRYRFELAKESANKRRDHGLDISIYDNETGASRSSNTLSGGETFIAALSIALALSEVVQNSAQGVQIEALFVDEGFGSLDQETLQKAMTALEQIGENRLVGLISHVEEMKDSIAQQLRVEKVGDGRSQVKLFSK</sequence>
<dbReference type="PANTHER" id="PTHR32114">
    <property type="entry name" value="ABC TRANSPORTER ABCH.3"/>
    <property type="match status" value="1"/>
</dbReference>
<dbReference type="InterPro" id="IPR038729">
    <property type="entry name" value="Rad50/SbcC_AAA"/>
</dbReference>
<accession>A0A252CDZ2</accession>
<evidence type="ECO:0000259" key="5">
    <source>
        <dbReference type="Pfam" id="PF13476"/>
    </source>
</evidence>
<evidence type="ECO:0000313" key="7">
    <source>
        <dbReference type="Proteomes" id="UP000194606"/>
    </source>
</evidence>
<dbReference type="GO" id="GO:0004527">
    <property type="term" value="F:exonuclease activity"/>
    <property type="evidence" value="ECO:0007669"/>
    <property type="project" value="UniProtKB-KW"/>
</dbReference>
<evidence type="ECO:0000256" key="3">
    <source>
        <dbReference type="ARBA" id="ARBA00013368"/>
    </source>
</evidence>
<feature type="coiled-coil region" evidence="4">
    <location>
        <begin position="784"/>
        <end position="854"/>
    </location>
</feature>
<evidence type="ECO:0000313" key="6">
    <source>
        <dbReference type="EMBL" id="OUK04786.1"/>
    </source>
</evidence>
<feature type="domain" description="Rad50/SbcC-type AAA" evidence="5">
    <location>
        <begin position="6"/>
        <end position="201"/>
    </location>
</feature>
<reference evidence="6 7" key="1">
    <citation type="submission" date="2017-02" db="EMBL/GenBank/DDBJ databases">
        <authorList>
            <person name="Peterson S.W."/>
        </authorList>
    </citation>
    <scope>NUCLEOTIDE SEQUENCE [LARGE SCALE GENOMIC DNA]</scope>
    <source>
        <strain evidence="6">159469</strain>
    </source>
</reference>
<dbReference type="Pfam" id="PF13558">
    <property type="entry name" value="SbcC_Walker_B"/>
    <property type="match status" value="1"/>
</dbReference>
<dbReference type="GO" id="GO:0006302">
    <property type="term" value="P:double-strand break repair"/>
    <property type="evidence" value="ECO:0007669"/>
    <property type="project" value="InterPro"/>
</dbReference>
<dbReference type="AlphaFoldDB" id="A0A252CDZ2"/>
<dbReference type="GO" id="GO:0016887">
    <property type="term" value="F:ATP hydrolysis activity"/>
    <property type="evidence" value="ECO:0007669"/>
    <property type="project" value="InterPro"/>
</dbReference>
<keyword evidence="6" id="KW-0540">Nuclease</keyword>
<organism evidence="6 7">
    <name type="scientific">Lactococcus petauri</name>
    <dbReference type="NCBI Taxonomy" id="1940789"/>
    <lineage>
        <taxon>Bacteria</taxon>
        <taxon>Bacillati</taxon>
        <taxon>Bacillota</taxon>
        <taxon>Bacilli</taxon>
        <taxon>Lactobacillales</taxon>
        <taxon>Streptococcaceae</taxon>
        <taxon>Lactococcus</taxon>
    </lineage>
</organism>
<name>A0A252CDZ2_9LACT</name>
<dbReference type="Pfam" id="PF13476">
    <property type="entry name" value="AAA_23"/>
    <property type="match status" value="1"/>
</dbReference>
<comment type="subunit">
    <text evidence="2">Heterodimer of SbcC and SbcD.</text>
</comment>
<evidence type="ECO:0000256" key="4">
    <source>
        <dbReference type="SAM" id="Coils"/>
    </source>
</evidence>
<dbReference type="RefSeq" id="WP_086582491.1">
    <property type="nucleotide sequence ID" value="NZ_MUIZ01000002.1"/>
</dbReference>
<comment type="caution">
    <text evidence="6">The sequence shown here is derived from an EMBL/GenBank/DDBJ whole genome shotgun (WGS) entry which is preliminary data.</text>
</comment>
<feature type="coiled-coil region" evidence="4">
    <location>
        <begin position="644"/>
        <end position="671"/>
    </location>
</feature>
<feature type="coiled-coil region" evidence="4">
    <location>
        <begin position="275"/>
        <end position="346"/>
    </location>
</feature>
<evidence type="ECO:0000256" key="2">
    <source>
        <dbReference type="ARBA" id="ARBA00011322"/>
    </source>
</evidence>
<feature type="coiled-coil region" evidence="4">
    <location>
        <begin position="378"/>
        <end position="439"/>
    </location>
</feature>
<feature type="coiled-coil region" evidence="4">
    <location>
        <begin position="464"/>
        <end position="491"/>
    </location>
</feature>
<dbReference type="EMBL" id="MUIZ01000002">
    <property type="protein sequence ID" value="OUK04786.1"/>
    <property type="molecule type" value="Genomic_DNA"/>
</dbReference>
<dbReference type="SUPFAM" id="SSF52540">
    <property type="entry name" value="P-loop containing nucleoside triphosphate hydrolases"/>
    <property type="match status" value="1"/>
</dbReference>
<dbReference type="InterPro" id="IPR027417">
    <property type="entry name" value="P-loop_NTPase"/>
</dbReference>
<keyword evidence="6" id="KW-0378">Hydrolase</keyword>
<feature type="coiled-coil region" evidence="4">
    <location>
        <begin position="539"/>
        <end position="601"/>
    </location>
</feature>
<dbReference type="Proteomes" id="UP000194606">
    <property type="component" value="Unassembled WGS sequence"/>
</dbReference>
<keyword evidence="4" id="KW-0175">Coiled coil</keyword>
<evidence type="ECO:0000256" key="1">
    <source>
        <dbReference type="ARBA" id="ARBA00006930"/>
    </source>
</evidence>
<proteinExistence type="inferred from homology"/>